<proteinExistence type="predicted"/>
<dbReference type="Gene3D" id="3.80.10.10">
    <property type="entry name" value="Ribonuclease Inhibitor"/>
    <property type="match status" value="1"/>
</dbReference>
<dbReference type="InParanoid" id="A0A0H2R1Z9"/>
<gene>
    <name evidence="1" type="ORF">SCHPADRAFT_910790</name>
</gene>
<organism evidence="1 2">
    <name type="scientific">Schizopora paradoxa</name>
    <dbReference type="NCBI Taxonomy" id="27342"/>
    <lineage>
        <taxon>Eukaryota</taxon>
        <taxon>Fungi</taxon>
        <taxon>Dikarya</taxon>
        <taxon>Basidiomycota</taxon>
        <taxon>Agaricomycotina</taxon>
        <taxon>Agaricomycetes</taxon>
        <taxon>Hymenochaetales</taxon>
        <taxon>Schizoporaceae</taxon>
        <taxon>Schizopora</taxon>
    </lineage>
</organism>
<name>A0A0H2R1Z9_9AGAM</name>
<evidence type="ECO:0000313" key="2">
    <source>
        <dbReference type="Proteomes" id="UP000053477"/>
    </source>
</evidence>
<evidence type="ECO:0008006" key="3">
    <source>
        <dbReference type="Google" id="ProtNLM"/>
    </source>
</evidence>
<keyword evidence="2" id="KW-1185">Reference proteome</keyword>
<dbReference type="OrthoDB" id="2840257at2759"/>
<dbReference type="SUPFAM" id="SSF52047">
    <property type="entry name" value="RNI-like"/>
    <property type="match status" value="1"/>
</dbReference>
<dbReference type="InterPro" id="IPR032675">
    <property type="entry name" value="LRR_dom_sf"/>
</dbReference>
<sequence length="432" mass="50046">MTALITNASPDILYKIFEFTLPTALSDPIKTRVAAADFFSRTSPYNLALTSRDWRNFVLSSHSLWSSIFLSFDLPSSEDTIVLHDALERHLKRSGEALVTCSVVLSSRYNETSAYQIKCCLLKRRRRWKQISIYVNPWRSREILLAVKDMEILYEPRPAERNTDEGSDIYLPSLTHLEVEVRSLRSALEWMKLAPNLQKFFLLYISPWSRSEHHLSVISLPALRRLGMDSYFPTQREEDSVGTASTILTHITSRALTELRIQLHGVNCDEALQNFLRQSTPPLEILALRVLNYRREDNAQREKVLIQAFTLVPSVRNLRIEWFYFPEAIFQALSRSKTIFPALEDLELSEIVMPVEHFLDVVTSQWRSEHRTLKVITLTGCSSNPLHHHLSFRQRFQEFAPGDDPFELPDTLAKLREFISEGLKYSARQYVN</sequence>
<dbReference type="EMBL" id="KQ086267">
    <property type="protein sequence ID" value="KLO05780.1"/>
    <property type="molecule type" value="Genomic_DNA"/>
</dbReference>
<reference evidence="1 2" key="1">
    <citation type="submission" date="2015-04" db="EMBL/GenBank/DDBJ databases">
        <title>Complete genome sequence of Schizopora paradoxa KUC8140, a cosmopolitan wood degrader in East Asia.</title>
        <authorList>
            <consortium name="DOE Joint Genome Institute"/>
            <person name="Min B."/>
            <person name="Park H."/>
            <person name="Jang Y."/>
            <person name="Kim J.-J."/>
            <person name="Kim K.H."/>
            <person name="Pangilinan J."/>
            <person name="Lipzen A."/>
            <person name="Riley R."/>
            <person name="Grigoriev I.V."/>
            <person name="Spatafora J.W."/>
            <person name="Choi I.-G."/>
        </authorList>
    </citation>
    <scope>NUCLEOTIDE SEQUENCE [LARGE SCALE GENOMIC DNA]</scope>
    <source>
        <strain evidence="1 2">KUC8140</strain>
    </source>
</reference>
<dbReference type="Proteomes" id="UP000053477">
    <property type="component" value="Unassembled WGS sequence"/>
</dbReference>
<protein>
    <recommendedName>
        <fullName evidence="3">F-box domain-containing protein</fullName>
    </recommendedName>
</protein>
<dbReference type="AlphaFoldDB" id="A0A0H2R1Z9"/>
<evidence type="ECO:0000313" key="1">
    <source>
        <dbReference type="EMBL" id="KLO05780.1"/>
    </source>
</evidence>
<accession>A0A0H2R1Z9</accession>